<dbReference type="GO" id="GO:0031625">
    <property type="term" value="F:ubiquitin protein ligase binding"/>
    <property type="evidence" value="ECO:0007669"/>
    <property type="project" value="TreeGrafter"/>
</dbReference>
<dbReference type="PROSITE" id="PS50053">
    <property type="entry name" value="UBIQUITIN_2"/>
    <property type="match status" value="1"/>
</dbReference>
<dbReference type="SUPFAM" id="SSF54236">
    <property type="entry name" value="Ubiquitin-like"/>
    <property type="match status" value="1"/>
</dbReference>
<dbReference type="EMBL" id="KQ234311">
    <property type="protein sequence ID" value="KMZ80011.1"/>
    <property type="molecule type" value="Genomic_DNA"/>
</dbReference>
<dbReference type="Gene3D" id="3.10.20.90">
    <property type="entry name" value="Phosphatidylinositol 3-kinase Catalytic Subunit, Chain A, domain 1"/>
    <property type="match status" value="1"/>
</dbReference>
<evidence type="ECO:0000256" key="1">
    <source>
        <dbReference type="SAM" id="MobiDB-lite"/>
    </source>
</evidence>
<feature type="region of interest" description="Disordered" evidence="1">
    <location>
        <begin position="82"/>
        <end position="174"/>
    </location>
</feature>
<dbReference type="GO" id="GO:0043130">
    <property type="term" value="F:ubiquitin binding"/>
    <property type="evidence" value="ECO:0007669"/>
    <property type="project" value="TreeGrafter"/>
</dbReference>
<evidence type="ECO:0000259" key="2">
    <source>
        <dbReference type="PROSITE" id="PS50053"/>
    </source>
</evidence>
<dbReference type="InterPro" id="IPR007716">
    <property type="entry name" value="NPL4_Zn-bd_put"/>
</dbReference>
<proteinExistence type="predicted"/>
<dbReference type="InterPro" id="IPR007717">
    <property type="entry name" value="NPL4_C"/>
</dbReference>
<dbReference type="GO" id="GO:0005634">
    <property type="term" value="C:nucleus"/>
    <property type="evidence" value="ECO:0007669"/>
    <property type="project" value="TreeGrafter"/>
</dbReference>
<evidence type="ECO:0000313" key="3">
    <source>
        <dbReference type="EMBL" id="KMZ80011.1"/>
    </source>
</evidence>
<dbReference type="InterPro" id="IPR016563">
    <property type="entry name" value="Npl4"/>
</dbReference>
<dbReference type="PANTHER" id="PTHR12710">
    <property type="entry name" value="NUCLEAR PROTEIN LOCALIZATION 4"/>
    <property type="match status" value="1"/>
</dbReference>
<feature type="compositionally biased region" description="Basic and acidic residues" evidence="1">
    <location>
        <begin position="142"/>
        <end position="166"/>
    </location>
</feature>
<sequence length="532" mass="60198">MSTIVVRLRCEVGIYRIEINRDQRLTDLKSKIEELLNVPVEEQLLFLQEEPNVPLTDNGALLEQCNITHGCVLLLKGEVKKPSASGGKRLDGDGSTGGSAKWKSDKGGTPNECNAGGAKKVKGFEQTNAGGGSGLDGLGQPPREDRLTPQKGKKEEEEGKTNKGKEQITQGTAENQANFKSFDHFLKMREYNTTDLPLNLTYQSVFLTKGRFIKIPLSVTLKHQEYRHVDHLELMNVEEVKNFVQYWYTNGSMCEQRVGWMYGYYREDPHYTLGIRAVCECIYEPPQINEVDKVKLLPDDFLPSVDVIANRLGLERIGWIFTHLPRKEHLTSEEVVQIANLQLANLKKNMHYTNYSVSNFITCTISPDPMLSNEPVTNAFMVSDMGMALIRSSLVDSTQTDPSHIQLRNPVRNELLPLILEGGKETNKFDTDWFIVRINESAPKVVRSLFKNFHFPRENRLHSPTAYDVKEYFASPKLERGTNGMHRCSDFHLILFACRVLDMETALALCDAALSKKEIDPIMEEILTSVKV</sequence>
<dbReference type="InterPro" id="IPR029071">
    <property type="entry name" value="Ubiquitin-like_domsf"/>
</dbReference>
<dbReference type="PANTHER" id="PTHR12710:SF0">
    <property type="entry name" value="NUCLEAR PROTEIN LOCALIZATION PROTEIN 4 HOMOLOG"/>
    <property type="match status" value="1"/>
</dbReference>
<dbReference type="OrthoDB" id="10251089at2759"/>
<dbReference type="Proteomes" id="UP000053562">
    <property type="component" value="Unassembled WGS sequence"/>
</dbReference>
<dbReference type="Pfam" id="PF05021">
    <property type="entry name" value="NPL4"/>
    <property type="match status" value="1"/>
</dbReference>
<name>A0A0J9SBF1_PLAVI</name>
<dbReference type="Gene3D" id="3.40.140.10">
    <property type="entry name" value="Cytidine Deaminase, domain 2"/>
    <property type="match status" value="1"/>
</dbReference>
<dbReference type="InterPro" id="IPR000626">
    <property type="entry name" value="Ubiquitin-like_dom"/>
</dbReference>
<dbReference type="GO" id="GO:0006511">
    <property type="term" value="P:ubiquitin-dependent protein catabolic process"/>
    <property type="evidence" value="ECO:0007669"/>
    <property type="project" value="InterPro"/>
</dbReference>
<dbReference type="PIRSF" id="PIRSF010052">
    <property type="entry name" value="Polyub_prc_Npl4"/>
    <property type="match status" value="1"/>
</dbReference>
<dbReference type="CDD" id="cd08061">
    <property type="entry name" value="MPN_NPL4"/>
    <property type="match status" value="1"/>
</dbReference>
<dbReference type="Pfam" id="PF11543">
    <property type="entry name" value="UN_NPL4"/>
    <property type="match status" value="1"/>
</dbReference>
<dbReference type="AlphaFoldDB" id="A0A0J9SBF1"/>
<evidence type="ECO:0000313" key="4">
    <source>
        <dbReference type="Proteomes" id="UP000053562"/>
    </source>
</evidence>
<protein>
    <recommendedName>
        <fullName evidence="2">Ubiquitin-like domain-containing protein</fullName>
    </recommendedName>
</protein>
<reference evidence="3 4" key="1">
    <citation type="submission" date="2011-08" db="EMBL/GenBank/DDBJ databases">
        <title>The Genome Sequence of Plasmodium vivax India VII.</title>
        <authorList>
            <consortium name="The Broad Institute Genome Sequencing Platform"/>
            <consortium name="The Broad Institute Genome Sequencing Center for Infectious Disease"/>
            <person name="Neafsey D."/>
            <person name="Carlton J."/>
            <person name="Barnwell J."/>
            <person name="Collins W."/>
            <person name="Escalante A."/>
            <person name="Mullikin J."/>
            <person name="Saul A."/>
            <person name="Guigo R."/>
            <person name="Camara F."/>
            <person name="Young S.K."/>
            <person name="Zeng Q."/>
            <person name="Gargeya S."/>
            <person name="Fitzgerald M."/>
            <person name="Haas B."/>
            <person name="Abouelleil A."/>
            <person name="Alvarado L."/>
            <person name="Arachchi H.M."/>
            <person name="Berlin A."/>
            <person name="Brown A."/>
            <person name="Chapman S.B."/>
            <person name="Chen Z."/>
            <person name="Dunbar C."/>
            <person name="Freedman E."/>
            <person name="Gearin G."/>
            <person name="Gellesch M."/>
            <person name="Goldberg J."/>
            <person name="Griggs A."/>
            <person name="Gujja S."/>
            <person name="Heiman D."/>
            <person name="Howarth C."/>
            <person name="Larson L."/>
            <person name="Lui A."/>
            <person name="MacDonald P.J.P."/>
            <person name="Montmayeur A."/>
            <person name="Murphy C."/>
            <person name="Neiman D."/>
            <person name="Pearson M."/>
            <person name="Priest M."/>
            <person name="Roberts A."/>
            <person name="Saif S."/>
            <person name="Shea T."/>
            <person name="Shenoy N."/>
            <person name="Sisk P."/>
            <person name="Stolte C."/>
            <person name="Sykes S."/>
            <person name="Wortman J."/>
            <person name="Nusbaum C."/>
            <person name="Birren B."/>
        </authorList>
    </citation>
    <scope>NUCLEOTIDE SEQUENCE [LARGE SCALE GENOMIC DNA]</scope>
    <source>
        <strain evidence="3 4">India VII</strain>
    </source>
</reference>
<accession>A0A0J9SBF1</accession>
<gene>
    <name evidence="3" type="ORF">PVIIG_04808</name>
</gene>
<feature type="domain" description="Ubiquitin-like" evidence="2">
    <location>
        <begin position="2"/>
        <end position="75"/>
    </location>
</feature>
<dbReference type="InterPro" id="IPR024682">
    <property type="entry name" value="Npl4_Ub-like_dom"/>
</dbReference>
<organism evidence="3 4">
    <name type="scientific">Plasmodium vivax India VII</name>
    <dbReference type="NCBI Taxonomy" id="1077284"/>
    <lineage>
        <taxon>Eukaryota</taxon>
        <taxon>Sar</taxon>
        <taxon>Alveolata</taxon>
        <taxon>Apicomplexa</taxon>
        <taxon>Aconoidasida</taxon>
        <taxon>Haemosporida</taxon>
        <taxon>Plasmodiidae</taxon>
        <taxon>Plasmodium</taxon>
        <taxon>Plasmodium (Plasmodium)</taxon>
    </lineage>
</organism>
<dbReference type="Pfam" id="PF05020">
    <property type="entry name" value="zf-NPL4"/>
    <property type="match status" value="1"/>
</dbReference>